<evidence type="ECO:0000313" key="9">
    <source>
        <dbReference type="EMBL" id="SUZ87741.1"/>
    </source>
</evidence>
<evidence type="ECO:0000256" key="2">
    <source>
        <dbReference type="ARBA" id="ARBA00022475"/>
    </source>
</evidence>
<evidence type="ECO:0000256" key="3">
    <source>
        <dbReference type="ARBA" id="ARBA00022692"/>
    </source>
</evidence>
<dbReference type="GO" id="GO:0008360">
    <property type="term" value="P:regulation of cell shape"/>
    <property type="evidence" value="ECO:0007669"/>
    <property type="project" value="UniProtKB-KW"/>
</dbReference>
<evidence type="ECO:0000256" key="1">
    <source>
        <dbReference type="ARBA" id="ARBA00004651"/>
    </source>
</evidence>
<keyword evidence="4" id="KW-0133">Cell shape</keyword>
<dbReference type="NCBIfam" id="TIGR01695">
    <property type="entry name" value="murJ_mviN"/>
    <property type="match status" value="1"/>
</dbReference>
<evidence type="ECO:0008006" key="10">
    <source>
        <dbReference type="Google" id="ProtNLM"/>
    </source>
</evidence>
<evidence type="ECO:0000256" key="5">
    <source>
        <dbReference type="ARBA" id="ARBA00022984"/>
    </source>
</evidence>
<reference evidence="9" key="1">
    <citation type="submission" date="2018-05" db="EMBL/GenBank/DDBJ databases">
        <authorList>
            <person name="Lanie J.A."/>
            <person name="Ng W.-L."/>
            <person name="Kazmierczak K.M."/>
            <person name="Andrzejewski T.M."/>
            <person name="Davidsen T.M."/>
            <person name="Wayne K.J."/>
            <person name="Tettelin H."/>
            <person name="Glass J.I."/>
            <person name="Rusch D."/>
            <person name="Podicherti R."/>
            <person name="Tsui H.-C.T."/>
            <person name="Winkler M.E."/>
        </authorList>
    </citation>
    <scope>NUCLEOTIDE SEQUENCE</scope>
</reference>
<feature type="transmembrane region" description="Helical" evidence="8">
    <location>
        <begin position="201"/>
        <end position="221"/>
    </location>
</feature>
<dbReference type="GO" id="GO:0005886">
    <property type="term" value="C:plasma membrane"/>
    <property type="evidence" value="ECO:0007669"/>
    <property type="project" value="UniProtKB-SubCell"/>
</dbReference>
<proteinExistence type="inferred from homology"/>
<keyword evidence="3 8" id="KW-0812">Transmembrane</keyword>
<feature type="transmembrane region" description="Helical" evidence="8">
    <location>
        <begin position="363"/>
        <end position="383"/>
    </location>
</feature>
<feature type="transmembrane region" description="Helical" evidence="8">
    <location>
        <begin position="178"/>
        <end position="195"/>
    </location>
</feature>
<protein>
    <recommendedName>
        <fullName evidence="10">Lipid II flippase MurJ</fullName>
    </recommendedName>
</protein>
<dbReference type="EMBL" id="UINC01001738">
    <property type="protein sequence ID" value="SUZ87741.1"/>
    <property type="molecule type" value="Genomic_DNA"/>
</dbReference>
<dbReference type="GO" id="GO:0009252">
    <property type="term" value="P:peptidoglycan biosynthetic process"/>
    <property type="evidence" value="ECO:0007669"/>
    <property type="project" value="UniProtKB-KW"/>
</dbReference>
<dbReference type="PRINTS" id="PR01806">
    <property type="entry name" value="VIRFACTRMVIN"/>
</dbReference>
<dbReference type="CDD" id="cd13123">
    <property type="entry name" value="MATE_MurJ_like"/>
    <property type="match status" value="1"/>
</dbReference>
<feature type="transmembrane region" description="Helical" evidence="8">
    <location>
        <begin position="420"/>
        <end position="443"/>
    </location>
</feature>
<dbReference type="PIRSF" id="PIRSF002869">
    <property type="entry name" value="MviN"/>
    <property type="match status" value="1"/>
</dbReference>
<comment type="subcellular location">
    <subcellularLocation>
        <location evidence="1">Cell membrane</location>
        <topology evidence="1">Multi-pass membrane protein</topology>
    </subcellularLocation>
</comment>
<feature type="transmembrane region" description="Helical" evidence="8">
    <location>
        <begin position="326"/>
        <end position="351"/>
    </location>
</feature>
<dbReference type="AlphaFoldDB" id="A0A381R7P4"/>
<sequence>MTSIPLKNNPEESGRILKHAWTVTIFTLLSRILGAARDLVIAHVFGAGWVTDAFVQAFTIPNVLRRLTAEGSMTLAFIPLYTEIRERNNPEEAKKFAAKTLGLVLATTTVLTGLGILFSPQLVYLFAAGFASSPEKYDLTVLLTRVMFPYLIFVSMVAWAMGVLNAERRFAAPAAAPILLNIGIIGAAFGISPWLEEPMIGIGIGVLLGGIPQILIQIPSLRKVGQSFTPQNFLYDQDIHRLLKLLGPSLLGVAVYQINIIVLRNLASFMPSGQVTHYYNASRLSELTLGIFAFAITSAGFPELSQHTASENWEKIRNTLRFTMSTTLLVVFPASVGLAVAAEPIVAMLYLHGAYAWSDVQNTALTLQAFALSIPAVAVIRLQTSVFFSLKDTRTPVKVALISIFVTGLLGWWWSQSLEIFGLALGLAAGTWFQWILLTLFMLKEAELRKNWWPVRSSMLYLLASGGMAGFAWYSSEYGLWEKGPFLLDNWLVFVGLLAGSALFYALLLSVFREEQALSVITHLKSKRQRSKVDK</sequence>
<feature type="transmembrane region" description="Helical" evidence="8">
    <location>
        <begin position="242"/>
        <end position="267"/>
    </location>
</feature>
<dbReference type="PANTHER" id="PTHR47019">
    <property type="entry name" value="LIPID II FLIPPASE MURJ"/>
    <property type="match status" value="1"/>
</dbReference>
<feature type="transmembrane region" description="Helical" evidence="8">
    <location>
        <begin position="395"/>
        <end position="414"/>
    </location>
</feature>
<keyword evidence="7 8" id="KW-0472">Membrane</keyword>
<organism evidence="9">
    <name type="scientific">marine metagenome</name>
    <dbReference type="NCBI Taxonomy" id="408172"/>
    <lineage>
        <taxon>unclassified sequences</taxon>
        <taxon>metagenomes</taxon>
        <taxon>ecological metagenomes</taxon>
    </lineage>
</organism>
<keyword evidence="2" id="KW-1003">Cell membrane</keyword>
<evidence type="ECO:0000256" key="7">
    <source>
        <dbReference type="ARBA" id="ARBA00023136"/>
    </source>
</evidence>
<keyword evidence="6 8" id="KW-1133">Transmembrane helix</keyword>
<feature type="transmembrane region" description="Helical" evidence="8">
    <location>
        <begin position="287"/>
        <end position="305"/>
    </location>
</feature>
<evidence type="ECO:0000256" key="8">
    <source>
        <dbReference type="SAM" id="Phobius"/>
    </source>
</evidence>
<feature type="transmembrane region" description="Helical" evidence="8">
    <location>
        <begin position="491"/>
        <end position="512"/>
    </location>
</feature>
<dbReference type="GO" id="GO:0015648">
    <property type="term" value="F:lipid-linked peptidoglycan transporter activity"/>
    <property type="evidence" value="ECO:0007669"/>
    <property type="project" value="TreeGrafter"/>
</dbReference>
<dbReference type="GO" id="GO:0034204">
    <property type="term" value="P:lipid translocation"/>
    <property type="evidence" value="ECO:0007669"/>
    <property type="project" value="TreeGrafter"/>
</dbReference>
<name>A0A381R7P4_9ZZZZ</name>
<evidence type="ECO:0000256" key="6">
    <source>
        <dbReference type="ARBA" id="ARBA00022989"/>
    </source>
</evidence>
<accession>A0A381R7P4</accession>
<evidence type="ECO:0000256" key="4">
    <source>
        <dbReference type="ARBA" id="ARBA00022960"/>
    </source>
</evidence>
<feature type="transmembrane region" description="Helical" evidence="8">
    <location>
        <begin position="455"/>
        <end position="476"/>
    </location>
</feature>
<dbReference type="PANTHER" id="PTHR47019:SF1">
    <property type="entry name" value="LIPID II FLIPPASE MURJ"/>
    <property type="match status" value="1"/>
</dbReference>
<dbReference type="Pfam" id="PF03023">
    <property type="entry name" value="MurJ"/>
    <property type="match status" value="1"/>
</dbReference>
<dbReference type="HAMAP" id="MF_02078">
    <property type="entry name" value="MurJ_MviN"/>
    <property type="match status" value="1"/>
</dbReference>
<dbReference type="InterPro" id="IPR004268">
    <property type="entry name" value="MurJ"/>
</dbReference>
<keyword evidence="5" id="KW-0573">Peptidoglycan synthesis</keyword>
<dbReference type="InterPro" id="IPR051050">
    <property type="entry name" value="Lipid_II_flippase_MurJ/MviN"/>
</dbReference>
<gene>
    <name evidence="9" type="ORF">METZ01_LOCUS40595</name>
</gene>
<feature type="transmembrane region" description="Helical" evidence="8">
    <location>
        <begin position="103"/>
        <end position="127"/>
    </location>
</feature>
<feature type="transmembrane region" description="Helical" evidence="8">
    <location>
        <begin position="147"/>
        <end position="166"/>
    </location>
</feature>